<name>A0A811SBH4_9POAL</name>
<comment type="caution">
    <text evidence="2">The sequence shown here is derived from an EMBL/GenBank/DDBJ whole genome shotgun (WGS) entry which is preliminary data.</text>
</comment>
<feature type="region of interest" description="Disordered" evidence="1">
    <location>
        <begin position="1"/>
        <end position="43"/>
    </location>
</feature>
<evidence type="ECO:0000313" key="3">
    <source>
        <dbReference type="Proteomes" id="UP000604825"/>
    </source>
</evidence>
<organism evidence="2 3">
    <name type="scientific">Miscanthus lutarioriparius</name>
    <dbReference type="NCBI Taxonomy" id="422564"/>
    <lineage>
        <taxon>Eukaryota</taxon>
        <taxon>Viridiplantae</taxon>
        <taxon>Streptophyta</taxon>
        <taxon>Embryophyta</taxon>
        <taxon>Tracheophyta</taxon>
        <taxon>Spermatophyta</taxon>
        <taxon>Magnoliopsida</taxon>
        <taxon>Liliopsida</taxon>
        <taxon>Poales</taxon>
        <taxon>Poaceae</taxon>
        <taxon>PACMAD clade</taxon>
        <taxon>Panicoideae</taxon>
        <taxon>Andropogonodae</taxon>
        <taxon>Andropogoneae</taxon>
        <taxon>Saccharinae</taxon>
        <taxon>Miscanthus</taxon>
    </lineage>
</organism>
<accession>A0A811SBH4</accession>
<evidence type="ECO:0000313" key="2">
    <source>
        <dbReference type="EMBL" id="CAD6339997.1"/>
    </source>
</evidence>
<protein>
    <submittedName>
        <fullName evidence="2">Uncharacterized protein</fullName>
    </submittedName>
</protein>
<feature type="compositionally biased region" description="Basic and acidic residues" evidence="1">
    <location>
        <begin position="9"/>
        <end position="18"/>
    </location>
</feature>
<dbReference type="AlphaFoldDB" id="A0A811SBH4"/>
<evidence type="ECO:0000256" key="1">
    <source>
        <dbReference type="SAM" id="MobiDB-lite"/>
    </source>
</evidence>
<sequence>MSPQPAPDDLAKDKERETNVLIEAAPGSPAKAAEEGDGHGHGRPTPLPVTWFRMLARELHWSFVFDMVATYSISQGLGGGITRPTTTGRTC</sequence>
<keyword evidence="3" id="KW-1185">Reference proteome</keyword>
<dbReference type="Proteomes" id="UP000604825">
    <property type="component" value="Unassembled WGS sequence"/>
</dbReference>
<reference evidence="2" key="1">
    <citation type="submission" date="2020-10" db="EMBL/GenBank/DDBJ databases">
        <authorList>
            <person name="Han B."/>
            <person name="Lu T."/>
            <person name="Zhao Q."/>
            <person name="Huang X."/>
            <person name="Zhao Y."/>
        </authorList>
    </citation>
    <scope>NUCLEOTIDE SEQUENCE</scope>
</reference>
<gene>
    <name evidence="2" type="ORF">NCGR_LOCUS64095</name>
</gene>
<proteinExistence type="predicted"/>
<dbReference type="EMBL" id="CAJGYO010000019">
    <property type="protein sequence ID" value="CAD6339997.1"/>
    <property type="molecule type" value="Genomic_DNA"/>
</dbReference>